<feature type="region of interest" description="Disordered" evidence="1">
    <location>
        <begin position="54"/>
        <end position="93"/>
    </location>
</feature>
<organism evidence="3 4">
    <name type="scientific">Pseudomonas alkylphenolica</name>
    <dbReference type="NCBI Taxonomy" id="237609"/>
    <lineage>
        <taxon>Bacteria</taxon>
        <taxon>Pseudomonadati</taxon>
        <taxon>Pseudomonadota</taxon>
        <taxon>Gammaproteobacteria</taxon>
        <taxon>Pseudomonadales</taxon>
        <taxon>Pseudomonadaceae</taxon>
        <taxon>Pseudomonas</taxon>
    </lineage>
</organism>
<dbReference type="eggNOG" id="ENOG5033PIW">
    <property type="taxonomic scope" value="Bacteria"/>
</dbReference>
<dbReference type="OrthoDB" id="6172510at2"/>
<dbReference type="HOGENOM" id="CLU_272479_0_0_6"/>
<sequence length="1130" mass="124161">MELINHTVKAGDTLHDISERYGCSVAQLRQLNPFIIDIIHPGWTLSVPVQGGGTAQISATPPSTTYTEPENPPAPAPPAKPLELDPQTKPKPSASICFAPQEKLACSPVYADIIYATQEKTFWLLSAEAASALKEAASKLDNLIAPGKSPEERQKGLYACDLLDYFLEPKLANFLEGEQQARMLAIEAEEPLIADPRYAMQVRTAAEDKQRDIAAKSAGAVDPYARDTAWEDNERMLDNHKKYQTLRKLHQEWKHLATIAQAQAKRQGYVIEGGSLFTPEALKARDIVQVYLSERAKLLDDKGQLSTFSTDEVARVLQAASEHRNRLESCLLQCEAELVTYYALQTQEAAKFAYPKYLEAILNAADYGIALPELALCQGADLDAGVQALKHYLALQLQQTQIKQRLSDKYETWIKASGENTKAPDSLVAGERSAWVDLQTQLEAIHQQAQSNVLSTVPRRHLLWEPEQFKPTPVERLVKPDFPLREISWPASSSPVRHISLTVLKALKEQSAVKWGANSAGKSAKDRAHSDFHDWLKSMGGVPIADQGEWFDNEGCFDVEQFHSQLTEQGYEVKTLASADQRNAWGEQLRQMLFMAGAQRELRLFDSSPQAQLIRCLTPKIANVQQTVSASSRFSPNGIGASAQLQVEVNLAKGEVELFKLDWPERGVAQDINIQYQRYDGQGVAEMNIGRFSFNVAAHAWGFAGAAMLASTSIALTPSNTRYGAGLSALQDAQAPAGVLSAAHTQKSAPVLTGKAANVQINDGATAAFNLFAGVQAGIRLTGVLNWAPPKDLVALRTVSLQSTTSQRAQHMGNQWLSLARLEGEVAAAAGVGASAAFSLSADKGRLILRLKAALIFGPGAKGTFAFEVGYDAIYELLNLFRRELRKNYGQPLDWVDGSAMDLFSKMNLLGMAGLDPGMLYLMGFDKIAELFEALTSAGKGGPIAHTIMNYGYPAELEQWTVDAIPEALGPMLMTLISEAKAFDVVSYEVDPLTGLSAEVKTHYTQSQAWMLQQKAIDRLLNWIVSNAQKKGNLAKAQLQFEETFMRMSRFGTKSKTPGQSYCENRFKMDNFMAEGVQRLFDPDADFIRANYKKNAALLGSEKDIFCARRGYYGKDYLPGGVAKYTGEGQ</sequence>
<dbReference type="InterPro" id="IPR036779">
    <property type="entry name" value="LysM_dom_sf"/>
</dbReference>
<name>A0A077FA05_9PSED</name>
<gene>
    <name evidence="3" type="ORF">PSAKL28_21390</name>
</gene>
<proteinExistence type="predicted"/>
<dbReference type="SUPFAM" id="SSF54106">
    <property type="entry name" value="LysM domain"/>
    <property type="match status" value="1"/>
</dbReference>
<feature type="compositionally biased region" description="Pro residues" evidence="1">
    <location>
        <begin position="70"/>
        <end position="80"/>
    </location>
</feature>
<dbReference type="Gene3D" id="3.10.350.10">
    <property type="entry name" value="LysM domain"/>
    <property type="match status" value="1"/>
</dbReference>
<dbReference type="RefSeq" id="WP_038610021.1">
    <property type="nucleotide sequence ID" value="NZ_CP009048.1"/>
</dbReference>
<evidence type="ECO:0000259" key="2">
    <source>
        <dbReference type="PROSITE" id="PS51782"/>
    </source>
</evidence>
<feature type="domain" description="LysM" evidence="2">
    <location>
        <begin position="4"/>
        <end position="47"/>
    </location>
</feature>
<dbReference type="KEGG" id="palk:PSAKL28_21390"/>
<reference evidence="3 4" key="1">
    <citation type="submission" date="2014-07" db="EMBL/GenBank/DDBJ databases">
        <authorList>
            <person name="Lee K."/>
            <person name="Lim J.Y."/>
            <person name="Hwang I."/>
        </authorList>
    </citation>
    <scope>NUCLEOTIDE SEQUENCE [LARGE SCALE GENOMIC DNA]</scope>
    <source>
        <strain evidence="3 4">KL28</strain>
    </source>
</reference>
<evidence type="ECO:0000256" key="1">
    <source>
        <dbReference type="SAM" id="MobiDB-lite"/>
    </source>
</evidence>
<dbReference type="CDD" id="cd00118">
    <property type="entry name" value="LysM"/>
    <property type="match status" value="1"/>
</dbReference>
<evidence type="ECO:0000313" key="4">
    <source>
        <dbReference type="Proteomes" id="UP000028931"/>
    </source>
</evidence>
<dbReference type="PROSITE" id="PS51782">
    <property type="entry name" value="LYSM"/>
    <property type="match status" value="1"/>
</dbReference>
<evidence type="ECO:0000313" key="3">
    <source>
        <dbReference type="EMBL" id="AIL61360.1"/>
    </source>
</evidence>
<dbReference type="Proteomes" id="UP000028931">
    <property type="component" value="Chromosome"/>
</dbReference>
<dbReference type="Pfam" id="PF01476">
    <property type="entry name" value="LysM"/>
    <property type="match status" value="1"/>
</dbReference>
<accession>A0A077FA05</accession>
<dbReference type="AlphaFoldDB" id="A0A077FA05"/>
<dbReference type="InterPro" id="IPR018392">
    <property type="entry name" value="LysM"/>
</dbReference>
<feature type="compositionally biased region" description="Polar residues" evidence="1">
    <location>
        <begin position="55"/>
        <end position="67"/>
    </location>
</feature>
<dbReference type="SMART" id="SM00257">
    <property type="entry name" value="LysM"/>
    <property type="match status" value="1"/>
</dbReference>
<dbReference type="EMBL" id="CP009048">
    <property type="protein sequence ID" value="AIL61360.1"/>
    <property type="molecule type" value="Genomic_DNA"/>
</dbReference>
<protein>
    <submittedName>
        <fullName evidence="3">LysM domain protein</fullName>
    </submittedName>
</protein>